<evidence type="ECO:0000256" key="7">
    <source>
        <dbReference type="HAMAP-Rule" id="MF_00523"/>
    </source>
</evidence>
<keyword evidence="6 7" id="KW-0012">Acyltransferase</keyword>
<evidence type="ECO:0000259" key="8">
    <source>
        <dbReference type="Pfam" id="PF04613"/>
    </source>
</evidence>
<dbReference type="InterPro" id="IPR020573">
    <property type="entry name" value="UDP_GlcNAc_AcTrfase_non-rep"/>
</dbReference>
<dbReference type="Pfam" id="PF04613">
    <property type="entry name" value="LpxD"/>
    <property type="match status" value="1"/>
</dbReference>
<evidence type="ECO:0000313" key="11">
    <source>
        <dbReference type="Proteomes" id="UP000238701"/>
    </source>
</evidence>
<dbReference type="NCBIfam" id="TIGR01853">
    <property type="entry name" value="lipid_A_lpxD"/>
    <property type="match status" value="1"/>
</dbReference>
<dbReference type="GO" id="GO:0016020">
    <property type="term" value="C:membrane"/>
    <property type="evidence" value="ECO:0007669"/>
    <property type="project" value="GOC"/>
</dbReference>
<sequence>MKLSAIASALNVRLENGSPETEITGLNGIEQAGPGELTFISNPKYAAAARTTKASAVIVAEDFPAIPAAMLRAKDPYLTFARALELFHQPLRYAPGVHPTAVVDASAKIGANAHIGPYVVIGENVAIGANAVLLAHVVIYRGVKIGSNFFAHAHAVVRENCRIGSNVLLQNGVVIGGDGFGFAKTAEGRWHKIPQPAPVVIGDDVEVQANSCIDRASVGETRIGRGVKVDNLVQVGHGSQVGEDALLCAQVGLAGSTEIGNKVILTGQVGVVGHCKVGENAIVTPQSGVANDIAAGALVSGSPAVDHKAWLKYSAILPRLPEIARAVRGKKQEE</sequence>
<dbReference type="EC" id="2.3.1.191" evidence="7"/>
<evidence type="ECO:0000256" key="6">
    <source>
        <dbReference type="ARBA" id="ARBA00023315"/>
    </source>
</evidence>
<dbReference type="PROSITE" id="PS00101">
    <property type="entry name" value="HEXAPEP_TRANSFERASES"/>
    <property type="match status" value="1"/>
</dbReference>
<dbReference type="PANTHER" id="PTHR43378">
    <property type="entry name" value="UDP-3-O-ACYLGLUCOSAMINE N-ACYLTRANSFERASE"/>
    <property type="match status" value="1"/>
</dbReference>
<accession>A0A2U3K966</accession>
<comment type="catalytic activity">
    <reaction evidence="7">
        <text>a UDP-3-O-[(3R)-3-hydroxyacyl]-alpha-D-glucosamine + a (3R)-hydroxyacyl-[ACP] = a UDP-2-N,3-O-bis[(3R)-3-hydroxyacyl]-alpha-D-glucosamine + holo-[ACP] + H(+)</text>
        <dbReference type="Rhea" id="RHEA:53836"/>
        <dbReference type="Rhea" id="RHEA-COMP:9685"/>
        <dbReference type="Rhea" id="RHEA-COMP:9945"/>
        <dbReference type="ChEBI" id="CHEBI:15378"/>
        <dbReference type="ChEBI" id="CHEBI:64479"/>
        <dbReference type="ChEBI" id="CHEBI:78827"/>
        <dbReference type="ChEBI" id="CHEBI:137740"/>
        <dbReference type="ChEBI" id="CHEBI:137748"/>
        <dbReference type="EC" id="2.3.1.191"/>
    </reaction>
</comment>
<dbReference type="NCBIfam" id="NF002060">
    <property type="entry name" value="PRK00892.1"/>
    <property type="match status" value="1"/>
</dbReference>
<feature type="domain" description="UDP-3-O-[3-hydroxymyristoyl] glucosamine N-acyltransferase non-repeat region" evidence="8">
    <location>
        <begin position="21"/>
        <end position="86"/>
    </location>
</feature>
<evidence type="ECO:0000256" key="5">
    <source>
        <dbReference type="ARBA" id="ARBA00023098"/>
    </source>
</evidence>
<dbReference type="AlphaFoldDB" id="A0A2U3K966"/>
<name>A0A2U3K966_9BACT</name>
<keyword evidence="3 7" id="KW-0808">Transferase</keyword>
<evidence type="ECO:0000259" key="9">
    <source>
        <dbReference type="Pfam" id="PF25087"/>
    </source>
</evidence>
<comment type="similarity">
    <text evidence="7">Belongs to the transferase hexapeptide repeat family. LpxD subfamily.</text>
</comment>
<protein>
    <recommendedName>
        <fullName evidence="7">UDP-3-O-acylglucosamine N-acyltransferase</fullName>
        <ecNumber evidence="7">2.3.1.191</ecNumber>
    </recommendedName>
</protein>
<dbReference type="CDD" id="cd03352">
    <property type="entry name" value="LbH_LpxD"/>
    <property type="match status" value="1"/>
</dbReference>
<evidence type="ECO:0000256" key="2">
    <source>
        <dbReference type="ARBA" id="ARBA00022556"/>
    </source>
</evidence>
<comment type="subunit">
    <text evidence="7">Homotrimer.</text>
</comment>
<organism evidence="10 11">
    <name type="scientific">Candidatus Sulfotelmatobacter kueseliae</name>
    <dbReference type="NCBI Taxonomy" id="2042962"/>
    <lineage>
        <taxon>Bacteria</taxon>
        <taxon>Pseudomonadati</taxon>
        <taxon>Acidobacteriota</taxon>
        <taxon>Terriglobia</taxon>
        <taxon>Terriglobales</taxon>
        <taxon>Candidatus Korobacteraceae</taxon>
        <taxon>Candidatus Sulfotelmatobacter</taxon>
    </lineage>
</organism>
<dbReference type="InterPro" id="IPR018357">
    <property type="entry name" value="Hexapep_transf_CS"/>
</dbReference>
<evidence type="ECO:0000256" key="4">
    <source>
        <dbReference type="ARBA" id="ARBA00022737"/>
    </source>
</evidence>
<dbReference type="InterPro" id="IPR011004">
    <property type="entry name" value="Trimer_LpxA-like_sf"/>
</dbReference>
<dbReference type="PANTHER" id="PTHR43378:SF2">
    <property type="entry name" value="UDP-3-O-ACYLGLUCOSAMINE N-ACYLTRANSFERASE 1, MITOCHONDRIAL-RELATED"/>
    <property type="match status" value="1"/>
</dbReference>
<comment type="pathway">
    <text evidence="7">Bacterial outer membrane biogenesis; LPS lipid A biosynthesis.</text>
</comment>
<keyword evidence="5 7" id="KW-0443">Lipid metabolism</keyword>
<keyword evidence="4 7" id="KW-0677">Repeat</keyword>
<dbReference type="HAMAP" id="MF_00523">
    <property type="entry name" value="LpxD"/>
    <property type="match status" value="1"/>
</dbReference>
<dbReference type="EMBL" id="OMOD01000057">
    <property type="protein sequence ID" value="SPF36183.1"/>
    <property type="molecule type" value="Genomic_DNA"/>
</dbReference>
<dbReference type="UniPathway" id="UPA00973"/>
<dbReference type="OrthoDB" id="9784739at2"/>
<feature type="domain" description="Mannose-1-phosphate guanyltransferase C-terminal" evidence="9">
    <location>
        <begin position="99"/>
        <end position="218"/>
    </location>
</feature>
<keyword evidence="2 7" id="KW-0441">Lipid A biosynthesis</keyword>
<dbReference type="GO" id="GO:0009245">
    <property type="term" value="P:lipid A biosynthetic process"/>
    <property type="evidence" value="ECO:0007669"/>
    <property type="project" value="UniProtKB-UniRule"/>
</dbReference>
<evidence type="ECO:0000256" key="1">
    <source>
        <dbReference type="ARBA" id="ARBA00022516"/>
    </source>
</evidence>
<dbReference type="Gene3D" id="2.160.10.10">
    <property type="entry name" value="Hexapeptide repeat proteins"/>
    <property type="match status" value="1"/>
</dbReference>
<reference evidence="11" key="1">
    <citation type="submission" date="2018-02" db="EMBL/GenBank/DDBJ databases">
        <authorList>
            <person name="Hausmann B."/>
        </authorList>
    </citation>
    <scope>NUCLEOTIDE SEQUENCE [LARGE SCALE GENOMIC DNA]</scope>
    <source>
        <strain evidence="11">Peat soil MAG SbA1</strain>
    </source>
</reference>
<keyword evidence="1 7" id="KW-0444">Lipid biosynthesis</keyword>
<comment type="function">
    <text evidence="7">Catalyzes the N-acylation of UDP-3-O-acylglucosamine using 3-hydroxyacyl-ACP as the acyl donor. Is involved in the biosynthesis of lipid A, a phosphorylated glycolipid that anchors the lipopolysaccharide to the outer membrane of the cell.</text>
</comment>
<dbReference type="Pfam" id="PF25087">
    <property type="entry name" value="GMPPB_C"/>
    <property type="match status" value="1"/>
</dbReference>
<feature type="active site" description="Proton acceptor" evidence="7">
    <location>
        <position position="237"/>
    </location>
</feature>
<dbReference type="InterPro" id="IPR056729">
    <property type="entry name" value="GMPPB_C"/>
</dbReference>
<evidence type="ECO:0000256" key="3">
    <source>
        <dbReference type="ARBA" id="ARBA00022679"/>
    </source>
</evidence>
<dbReference type="SUPFAM" id="SSF51161">
    <property type="entry name" value="Trimeric LpxA-like enzymes"/>
    <property type="match status" value="1"/>
</dbReference>
<dbReference type="GO" id="GO:0103118">
    <property type="term" value="F:UDP-3-O-[(3R)-3-hydroxyacyl]-glucosamine N-acyltransferase activity"/>
    <property type="evidence" value="ECO:0007669"/>
    <property type="project" value="UniProtKB-EC"/>
</dbReference>
<gene>
    <name evidence="7 10" type="primary">lpxD</name>
    <name evidence="10" type="ORF">SBA1_150037</name>
</gene>
<dbReference type="InterPro" id="IPR007691">
    <property type="entry name" value="LpxD"/>
</dbReference>
<dbReference type="Proteomes" id="UP000238701">
    <property type="component" value="Unassembled WGS sequence"/>
</dbReference>
<dbReference type="GO" id="GO:0016410">
    <property type="term" value="F:N-acyltransferase activity"/>
    <property type="evidence" value="ECO:0007669"/>
    <property type="project" value="InterPro"/>
</dbReference>
<dbReference type="Gene3D" id="3.40.1390.10">
    <property type="entry name" value="MurE/MurF, N-terminal domain"/>
    <property type="match status" value="1"/>
</dbReference>
<evidence type="ECO:0000313" key="10">
    <source>
        <dbReference type="EMBL" id="SPF36183.1"/>
    </source>
</evidence>
<proteinExistence type="inferred from homology"/>